<gene>
    <name evidence="1" type="ORF">BDY21DRAFT_81484</name>
</gene>
<dbReference type="EMBL" id="MU001671">
    <property type="protein sequence ID" value="KAF2461236.1"/>
    <property type="molecule type" value="Genomic_DNA"/>
</dbReference>
<keyword evidence="2" id="KW-1185">Reference proteome</keyword>
<dbReference type="InterPro" id="IPR036322">
    <property type="entry name" value="WD40_repeat_dom_sf"/>
</dbReference>
<dbReference type="Proteomes" id="UP000799766">
    <property type="component" value="Unassembled WGS sequence"/>
</dbReference>
<dbReference type="PROSITE" id="PS50896">
    <property type="entry name" value="LISH"/>
    <property type="match status" value="1"/>
</dbReference>
<dbReference type="InterPro" id="IPR015943">
    <property type="entry name" value="WD40/YVTN_repeat-like_dom_sf"/>
</dbReference>
<evidence type="ECO:0000313" key="1">
    <source>
        <dbReference type="EMBL" id="KAF2461236.1"/>
    </source>
</evidence>
<accession>A0A6A6PBB2</accession>
<proteinExistence type="predicted"/>
<evidence type="ECO:0000313" key="2">
    <source>
        <dbReference type="Proteomes" id="UP000799766"/>
    </source>
</evidence>
<name>A0A6A6PBB2_9PEZI</name>
<organism evidence="1 2">
    <name type="scientific">Lineolata rhizophorae</name>
    <dbReference type="NCBI Taxonomy" id="578093"/>
    <lineage>
        <taxon>Eukaryota</taxon>
        <taxon>Fungi</taxon>
        <taxon>Dikarya</taxon>
        <taxon>Ascomycota</taxon>
        <taxon>Pezizomycotina</taxon>
        <taxon>Dothideomycetes</taxon>
        <taxon>Dothideomycetes incertae sedis</taxon>
        <taxon>Lineolatales</taxon>
        <taxon>Lineolataceae</taxon>
        <taxon>Lineolata</taxon>
    </lineage>
</organism>
<dbReference type="Gene3D" id="2.130.10.10">
    <property type="entry name" value="YVTN repeat-like/Quinoprotein amine dehydrogenase"/>
    <property type="match status" value="1"/>
</dbReference>
<dbReference type="InterPro" id="IPR006594">
    <property type="entry name" value="LisH"/>
</dbReference>
<sequence>MDSPGILVARFLKANGYDDTFAAFIKEAGLPASAGTISKNDVTIEQVLREKQMYDKALSYEKAGGGKDKGWHHPYPSVPMVLGNLPTSTNILHVSVENICPAGQSAAVPVLLATTADRKLHMLRPTSSPGGLLEVHRSLATLQDSPILSYATIGERYLINTSMSGKMVLYDCKGEAILDSRKDHLKYVVDVVAWQSKGCTWVATAGWDSKVLLYRVDPSTEKIRLGDPVARVVLPTIPESILFVRHPDNGSPVLVVARRDSSFLFYYRIPDLDGDSASVSELELLGRQNLAPHSNAWVAFTPAAMRLSPIDPLVVAVATSAVPHMKLIIVRLLLPPLEAVSTGATGAPLSTSSTLPASLPELADSPPLTQASQARAELALQDREEAAIILNCTTFAPQTPLSTPSLAWRPNGSGVWVNSDDGVIRGIEATSGKVMVKLEGHTPGSKVRCLWAGQVAVAGQAGGTQEWAVSGGFDQKLIVWRSQ</sequence>
<dbReference type="SUPFAM" id="SSF50978">
    <property type="entry name" value="WD40 repeat-like"/>
    <property type="match status" value="1"/>
</dbReference>
<dbReference type="OrthoDB" id="1932312at2759"/>
<protein>
    <submittedName>
        <fullName evidence="1">Uncharacterized protein</fullName>
    </submittedName>
</protein>
<dbReference type="AlphaFoldDB" id="A0A6A6PBB2"/>
<reference evidence="1" key="1">
    <citation type="journal article" date="2020" name="Stud. Mycol.">
        <title>101 Dothideomycetes genomes: a test case for predicting lifestyles and emergence of pathogens.</title>
        <authorList>
            <person name="Haridas S."/>
            <person name="Albert R."/>
            <person name="Binder M."/>
            <person name="Bloem J."/>
            <person name="Labutti K."/>
            <person name="Salamov A."/>
            <person name="Andreopoulos B."/>
            <person name="Baker S."/>
            <person name="Barry K."/>
            <person name="Bills G."/>
            <person name="Bluhm B."/>
            <person name="Cannon C."/>
            <person name="Castanera R."/>
            <person name="Culley D."/>
            <person name="Daum C."/>
            <person name="Ezra D."/>
            <person name="Gonzalez J."/>
            <person name="Henrissat B."/>
            <person name="Kuo A."/>
            <person name="Liang C."/>
            <person name="Lipzen A."/>
            <person name="Lutzoni F."/>
            <person name="Magnuson J."/>
            <person name="Mondo S."/>
            <person name="Nolan M."/>
            <person name="Ohm R."/>
            <person name="Pangilinan J."/>
            <person name="Park H.-J."/>
            <person name="Ramirez L."/>
            <person name="Alfaro M."/>
            <person name="Sun H."/>
            <person name="Tritt A."/>
            <person name="Yoshinaga Y."/>
            <person name="Zwiers L.-H."/>
            <person name="Turgeon B."/>
            <person name="Goodwin S."/>
            <person name="Spatafora J."/>
            <person name="Crous P."/>
            <person name="Grigoriev I."/>
        </authorList>
    </citation>
    <scope>NUCLEOTIDE SEQUENCE</scope>
    <source>
        <strain evidence="1">ATCC 16933</strain>
    </source>
</reference>